<dbReference type="InterPro" id="IPR015131">
    <property type="entry name" value="Killer_tox_Kp4"/>
</dbReference>
<gene>
    <name evidence="3" type="ORF">FRX48_00189</name>
</gene>
<feature type="domain" description="Killer toxin Kp4" evidence="2">
    <location>
        <begin position="15"/>
        <end position="134"/>
    </location>
</feature>
<dbReference type="AlphaFoldDB" id="A0A5M8Q005"/>
<proteinExistence type="predicted"/>
<dbReference type="OrthoDB" id="4177994at2759"/>
<evidence type="ECO:0000256" key="1">
    <source>
        <dbReference type="SAM" id="SignalP"/>
    </source>
</evidence>
<feature type="signal peptide" evidence="1">
    <location>
        <begin position="1"/>
        <end position="25"/>
    </location>
</feature>
<evidence type="ECO:0000259" key="2">
    <source>
        <dbReference type="Pfam" id="PF09044"/>
    </source>
</evidence>
<keyword evidence="1" id="KW-0732">Signal</keyword>
<dbReference type="Proteomes" id="UP000324767">
    <property type="component" value="Unassembled WGS sequence"/>
</dbReference>
<dbReference type="GO" id="GO:0005576">
    <property type="term" value="C:extracellular region"/>
    <property type="evidence" value="ECO:0007669"/>
    <property type="project" value="InterPro"/>
</dbReference>
<dbReference type="Pfam" id="PF09044">
    <property type="entry name" value="Kp4"/>
    <property type="match status" value="1"/>
</dbReference>
<sequence length="158" mass="16806">MYFQPASHRLLLLLFTETLIRHTLALGINCRGSLICDTMSRRGLVTRLGDMMRDGLDLSCIYPNGQHIACASTGSGTRGVCAFLQGTAAGLKGDEVLILIAYLASHDCDNCGSVPIGYPESNDPSAGILTVNFVHTTDNPCPGGICFKCNAQQNVITA</sequence>
<feature type="chain" id="PRO_5024453115" description="Killer toxin Kp4 domain-containing protein" evidence="1">
    <location>
        <begin position="26"/>
        <end position="158"/>
    </location>
</feature>
<evidence type="ECO:0000313" key="4">
    <source>
        <dbReference type="Proteomes" id="UP000324767"/>
    </source>
</evidence>
<protein>
    <recommendedName>
        <fullName evidence="2">Killer toxin Kp4 domain-containing protein</fullName>
    </recommendedName>
</protein>
<dbReference type="InterPro" id="IPR011329">
    <property type="entry name" value="Killer_tox_Kp4/SMK"/>
</dbReference>
<evidence type="ECO:0000313" key="3">
    <source>
        <dbReference type="EMBL" id="KAA6415474.1"/>
    </source>
</evidence>
<comment type="caution">
    <text evidence="3">The sequence shown here is derived from an EMBL/GenBank/DDBJ whole genome shotgun (WGS) entry which is preliminary data.</text>
</comment>
<organism evidence="3 4">
    <name type="scientific">Lasallia pustulata</name>
    <dbReference type="NCBI Taxonomy" id="136370"/>
    <lineage>
        <taxon>Eukaryota</taxon>
        <taxon>Fungi</taxon>
        <taxon>Dikarya</taxon>
        <taxon>Ascomycota</taxon>
        <taxon>Pezizomycotina</taxon>
        <taxon>Lecanoromycetes</taxon>
        <taxon>OSLEUM clade</taxon>
        <taxon>Umbilicariomycetidae</taxon>
        <taxon>Umbilicariales</taxon>
        <taxon>Umbilicariaceae</taxon>
        <taxon>Lasallia</taxon>
    </lineage>
</organism>
<dbReference type="EMBL" id="VXIT01000001">
    <property type="protein sequence ID" value="KAA6415474.1"/>
    <property type="molecule type" value="Genomic_DNA"/>
</dbReference>
<accession>A0A5M8Q005</accession>
<reference evidence="3 4" key="1">
    <citation type="submission" date="2019-09" db="EMBL/GenBank/DDBJ databases">
        <title>The hologenome of the rock-dwelling lichen Lasallia pustulata.</title>
        <authorList>
            <person name="Greshake Tzovaras B."/>
            <person name="Segers F."/>
            <person name="Bicker A."/>
            <person name="Dal Grande F."/>
            <person name="Otte J."/>
            <person name="Hankeln T."/>
            <person name="Schmitt I."/>
            <person name="Ebersberger I."/>
        </authorList>
    </citation>
    <scope>NUCLEOTIDE SEQUENCE [LARGE SCALE GENOMIC DNA]</scope>
    <source>
        <strain evidence="3">A1-1</strain>
    </source>
</reference>
<name>A0A5M8Q005_9LECA</name>
<dbReference type="Gene3D" id="3.30.430.10">
    <property type="entry name" value="Killer Toxin P4, subunit A"/>
    <property type="match status" value="1"/>
</dbReference>
<dbReference type="SUPFAM" id="SSF55221">
    <property type="entry name" value="Yeast killer toxins"/>
    <property type="match status" value="1"/>
</dbReference>